<name>A0A1X7LKJ1_9FLAO</name>
<accession>A0A1X7LKJ1</accession>
<dbReference type="AlphaFoldDB" id="A0A1X7LKJ1"/>
<reference evidence="3" key="1">
    <citation type="submission" date="2017-04" db="EMBL/GenBank/DDBJ databases">
        <authorList>
            <person name="Varghese N."/>
            <person name="Submissions S."/>
        </authorList>
    </citation>
    <scope>NUCLEOTIDE SEQUENCE [LARGE SCALE GENOMIC DNA]</scope>
    <source>
        <strain evidence="3">DSM 19835</strain>
    </source>
</reference>
<evidence type="ECO:0000313" key="2">
    <source>
        <dbReference type="EMBL" id="SMG53772.1"/>
    </source>
</evidence>
<sequence length="374" mass="42974">MYFMSKAQISFGLKWFVNFLHTFKLLVLFIILWLFMSLELQNPTPRKERAFVFFTKDSVQLEVDLLFSANDLPVKYYSFVVTPVCEEGVCYNLVAEVYWDLLGNFLDYAEVPLDPLTKFDHVKFTKEDHDKMKEILMDKTSLLANYKVEDLVDHSIEIKSEVIDGVAGATYNSLSGAVVRGAVYSSHTLWHIVNGELADKIAAHTEALRSEEVLVSMLDSDNYHQQFYALNKVDVGNEKYTPKLIRLITEGDAYVPFFAIEKIPDWAWSSAKYQSKIISLLKEVEFRMQNEILNRFNNKVLDENATTFLASALDSLNRSQLKKAFKILYDNRGQLTPKSIEEIAELKNYGKNEFSKEAEQFLTSIAKEGRLLSP</sequence>
<keyword evidence="1" id="KW-1133">Transmembrane helix</keyword>
<feature type="transmembrane region" description="Helical" evidence="1">
    <location>
        <begin position="12"/>
        <end position="36"/>
    </location>
</feature>
<dbReference type="Proteomes" id="UP000193420">
    <property type="component" value="Unassembled WGS sequence"/>
</dbReference>
<gene>
    <name evidence="2" type="ORF">SAMN03080602_04409</name>
</gene>
<evidence type="ECO:0000256" key="1">
    <source>
        <dbReference type="SAM" id="Phobius"/>
    </source>
</evidence>
<protein>
    <submittedName>
        <fullName evidence="2">Uncharacterized protein</fullName>
    </submittedName>
</protein>
<dbReference type="STRING" id="188872.SAMN03080602_04409"/>
<keyword evidence="1" id="KW-0472">Membrane</keyword>
<proteinExistence type="predicted"/>
<organism evidence="2 3">
    <name type="scientific">Arenibacter troitsensis</name>
    <dbReference type="NCBI Taxonomy" id="188872"/>
    <lineage>
        <taxon>Bacteria</taxon>
        <taxon>Pseudomonadati</taxon>
        <taxon>Bacteroidota</taxon>
        <taxon>Flavobacteriia</taxon>
        <taxon>Flavobacteriales</taxon>
        <taxon>Flavobacteriaceae</taxon>
        <taxon>Arenibacter</taxon>
    </lineage>
</organism>
<keyword evidence="3" id="KW-1185">Reference proteome</keyword>
<dbReference type="EMBL" id="FXAO01000021">
    <property type="protein sequence ID" value="SMG53772.1"/>
    <property type="molecule type" value="Genomic_DNA"/>
</dbReference>
<keyword evidence="1" id="KW-0812">Transmembrane</keyword>
<evidence type="ECO:0000313" key="3">
    <source>
        <dbReference type="Proteomes" id="UP000193420"/>
    </source>
</evidence>